<dbReference type="Proteomes" id="UP001253637">
    <property type="component" value="Segment"/>
</dbReference>
<dbReference type="EMBL" id="LC625835">
    <property type="protein sequence ID" value="BCU03893.1"/>
    <property type="molecule type" value="Genomic_DNA"/>
</dbReference>
<reference evidence="1" key="1">
    <citation type="submission" date="2021-04" db="EMBL/GenBank/DDBJ databases">
        <title>Draft Genome Sequence of Pandoravirus japonicus, Isolated from the Sabaishi River of Niigata, Japan.</title>
        <authorList>
            <person name="Hosokawa N."/>
            <person name="Takahashi H."/>
            <person name="Aoki K."/>
            <person name="Takemura M."/>
        </authorList>
    </citation>
    <scope>NUCLEOTIDE SEQUENCE</scope>
</reference>
<evidence type="ECO:0000313" key="2">
    <source>
        <dbReference type="Proteomes" id="UP001253637"/>
    </source>
</evidence>
<protein>
    <submittedName>
        <fullName evidence="1">Uncharacterized protein</fullName>
    </submittedName>
</protein>
<organism evidence="1 2">
    <name type="scientific">Pandoravirus japonicus</name>
    <dbReference type="NCBI Taxonomy" id="2823154"/>
    <lineage>
        <taxon>Viruses</taxon>
        <taxon>Pandoravirus</taxon>
    </lineage>
</organism>
<evidence type="ECO:0000313" key="1">
    <source>
        <dbReference type="EMBL" id="BCU03893.1"/>
    </source>
</evidence>
<accession>A0A811BPI3</accession>
<name>A0A811BPI3_9VIRU</name>
<proteinExistence type="predicted"/>
<sequence length="75" mass="8362">MRHLCFLSASLAFPLAPSRHAPTQRAQQKRRRNEKGCSGRITRVAILCLILSLQKKRSFSFALSPATPNKKSLGL</sequence>